<dbReference type="InterPro" id="IPR000620">
    <property type="entry name" value="EamA_dom"/>
</dbReference>
<dbReference type="GO" id="GO:0009103">
    <property type="term" value="P:lipopolysaccharide biosynthetic process"/>
    <property type="evidence" value="ECO:0007669"/>
    <property type="project" value="UniProtKB-KW"/>
</dbReference>
<evidence type="ECO:0000313" key="14">
    <source>
        <dbReference type="EMBL" id="KAB2952572.1"/>
    </source>
</evidence>
<evidence type="ECO:0000256" key="2">
    <source>
        <dbReference type="ARBA" id="ARBA00007362"/>
    </source>
</evidence>
<feature type="transmembrane region" description="Helical" evidence="12">
    <location>
        <begin position="58"/>
        <end position="75"/>
    </location>
</feature>
<protein>
    <submittedName>
        <fullName evidence="14">EamA family transporter</fullName>
    </submittedName>
</protein>
<dbReference type="GO" id="GO:0022857">
    <property type="term" value="F:transmembrane transporter activity"/>
    <property type="evidence" value="ECO:0007669"/>
    <property type="project" value="InterPro"/>
</dbReference>
<keyword evidence="9 12" id="KW-1133">Transmembrane helix</keyword>
<feature type="transmembrane region" description="Helical" evidence="12">
    <location>
        <begin position="108"/>
        <end position="125"/>
    </location>
</feature>
<evidence type="ECO:0000256" key="8">
    <source>
        <dbReference type="ARBA" id="ARBA00022985"/>
    </source>
</evidence>
<keyword evidence="5" id="KW-0997">Cell inner membrane</keyword>
<feature type="transmembrane region" description="Helical" evidence="12">
    <location>
        <begin position="6"/>
        <end position="26"/>
    </location>
</feature>
<dbReference type="AlphaFoldDB" id="A0A6I0EYT9"/>
<evidence type="ECO:0000256" key="1">
    <source>
        <dbReference type="ARBA" id="ARBA00004651"/>
    </source>
</evidence>
<sequence>MKHNLGDGLYLILLSIFMGALGQVLLKMGANKLVLTGGPLVTAFIQGITQIIKNPLILGGFLLFGLSSLIWIVAISKVELSLAYPMVSLGYVLVLFLSWAFLGETLSLIRISGVLVICLGVYLIAQS</sequence>
<feature type="transmembrane region" description="Helical" evidence="12">
    <location>
        <begin position="82"/>
        <end position="102"/>
    </location>
</feature>
<dbReference type="Pfam" id="PF00892">
    <property type="entry name" value="EamA"/>
    <property type="match status" value="1"/>
</dbReference>
<feature type="domain" description="EamA" evidence="13">
    <location>
        <begin position="43"/>
        <end position="125"/>
    </location>
</feature>
<dbReference type="RefSeq" id="WP_151619849.1">
    <property type="nucleotide sequence ID" value="NZ_WBXO01000005.1"/>
</dbReference>
<evidence type="ECO:0000256" key="4">
    <source>
        <dbReference type="ARBA" id="ARBA00022516"/>
    </source>
</evidence>
<dbReference type="Proteomes" id="UP000468766">
    <property type="component" value="Unassembled WGS sequence"/>
</dbReference>
<keyword evidence="3" id="KW-1003">Cell membrane</keyword>
<keyword evidence="8" id="KW-0448">Lipopolysaccharide biosynthesis</keyword>
<comment type="similarity">
    <text evidence="2">Belongs to the EamA transporter family.</text>
</comment>
<accession>A0A6I0EYT9</accession>
<comment type="subcellular location">
    <subcellularLocation>
        <location evidence="1">Cell membrane</location>
        <topology evidence="1">Multi-pass membrane protein</topology>
    </subcellularLocation>
</comment>
<dbReference type="PANTHER" id="PTHR30561">
    <property type="entry name" value="SMR FAMILY PROTON-DEPENDENT DRUG EFFLUX TRANSPORTER SUGE"/>
    <property type="match status" value="1"/>
</dbReference>
<comment type="caution">
    <text evidence="14">The sequence shown here is derived from an EMBL/GenBank/DDBJ whole genome shotgun (WGS) entry which is preliminary data.</text>
</comment>
<dbReference type="InterPro" id="IPR000390">
    <property type="entry name" value="Small_drug/metabolite_transptr"/>
</dbReference>
<dbReference type="GO" id="GO:0005886">
    <property type="term" value="C:plasma membrane"/>
    <property type="evidence" value="ECO:0007669"/>
    <property type="project" value="UniProtKB-SubCell"/>
</dbReference>
<evidence type="ECO:0000256" key="5">
    <source>
        <dbReference type="ARBA" id="ARBA00022519"/>
    </source>
</evidence>
<evidence type="ECO:0000256" key="9">
    <source>
        <dbReference type="ARBA" id="ARBA00022989"/>
    </source>
</evidence>
<evidence type="ECO:0000259" key="13">
    <source>
        <dbReference type="Pfam" id="PF00892"/>
    </source>
</evidence>
<keyword evidence="6" id="KW-0441">Lipid A biosynthesis</keyword>
<evidence type="ECO:0000256" key="12">
    <source>
        <dbReference type="SAM" id="Phobius"/>
    </source>
</evidence>
<keyword evidence="10" id="KW-0443">Lipid metabolism</keyword>
<keyword evidence="4" id="KW-0444">Lipid biosynthesis</keyword>
<keyword evidence="15" id="KW-1185">Reference proteome</keyword>
<evidence type="ECO:0000313" key="15">
    <source>
        <dbReference type="Proteomes" id="UP000468766"/>
    </source>
</evidence>
<organism evidence="14 15">
    <name type="scientific">Heliorestis acidaminivorans</name>
    <dbReference type="NCBI Taxonomy" id="553427"/>
    <lineage>
        <taxon>Bacteria</taxon>
        <taxon>Bacillati</taxon>
        <taxon>Bacillota</taxon>
        <taxon>Clostridia</taxon>
        <taxon>Eubacteriales</taxon>
        <taxon>Heliobacteriaceae</taxon>
        <taxon>Heliorestis</taxon>
    </lineage>
</organism>
<dbReference type="OrthoDB" id="9156836at2"/>
<evidence type="ECO:0000256" key="11">
    <source>
        <dbReference type="ARBA" id="ARBA00023136"/>
    </source>
</evidence>
<proteinExistence type="inferred from homology"/>
<dbReference type="EMBL" id="WBXO01000005">
    <property type="protein sequence ID" value="KAB2952572.1"/>
    <property type="molecule type" value="Genomic_DNA"/>
</dbReference>
<name>A0A6I0EYT9_9FIRM</name>
<feature type="transmembrane region" description="Helical" evidence="12">
    <location>
        <begin position="33"/>
        <end position="52"/>
    </location>
</feature>
<evidence type="ECO:0000256" key="3">
    <source>
        <dbReference type="ARBA" id="ARBA00022475"/>
    </source>
</evidence>
<gene>
    <name evidence="14" type="ORF">F9B85_07865</name>
</gene>
<dbReference type="SUPFAM" id="SSF103481">
    <property type="entry name" value="Multidrug resistance efflux transporter EmrE"/>
    <property type="match status" value="1"/>
</dbReference>
<keyword evidence="11 12" id="KW-0472">Membrane</keyword>
<evidence type="ECO:0000256" key="10">
    <source>
        <dbReference type="ARBA" id="ARBA00023098"/>
    </source>
</evidence>
<reference evidence="14 15" key="1">
    <citation type="submission" date="2019-10" db="EMBL/GenBank/DDBJ databases">
        <title>Whole-genome sequence of the extremophile Heliorestis acidaminivorans DSM 24790.</title>
        <authorList>
            <person name="Kyndt J.A."/>
            <person name="Meyer T.E."/>
        </authorList>
    </citation>
    <scope>NUCLEOTIDE SEQUENCE [LARGE SCALE GENOMIC DNA]</scope>
    <source>
        <strain evidence="14 15">DSM 24790</strain>
    </source>
</reference>
<dbReference type="InterPro" id="IPR037185">
    <property type="entry name" value="EmrE-like"/>
</dbReference>
<evidence type="ECO:0000256" key="7">
    <source>
        <dbReference type="ARBA" id="ARBA00022692"/>
    </source>
</evidence>
<dbReference type="Gene3D" id="1.10.3730.20">
    <property type="match status" value="1"/>
</dbReference>
<evidence type="ECO:0000256" key="6">
    <source>
        <dbReference type="ARBA" id="ARBA00022556"/>
    </source>
</evidence>
<dbReference type="PANTHER" id="PTHR30561:SF9">
    <property type="entry name" value="4-AMINO-4-DEOXY-L-ARABINOSE-PHOSPHOUNDECAPRENOL FLIPPASE SUBUNIT ARNF-RELATED"/>
    <property type="match status" value="1"/>
</dbReference>
<keyword evidence="7 12" id="KW-0812">Transmembrane</keyword>